<reference evidence="2 3" key="1">
    <citation type="submission" date="2019-07" db="EMBL/GenBank/DDBJ databases">
        <title>Complete Genome Sequence of Leptotrichia goodfellowii Strain JCM 16774.</title>
        <authorList>
            <person name="Watanabe S."/>
            <person name="Cui L."/>
        </authorList>
    </citation>
    <scope>NUCLEOTIDE SEQUENCE [LARGE SCALE GENOMIC DNA]</scope>
    <source>
        <strain evidence="2 3">JCM16774</strain>
    </source>
</reference>
<proteinExistence type="predicted"/>
<dbReference type="InterPro" id="IPR036388">
    <property type="entry name" value="WH-like_DNA-bd_sf"/>
</dbReference>
<accession>A0A510JDU6</accession>
<dbReference type="AlphaFoldDB" id="A0A510JDU6"/>
<dbReference type="Pfam" id="PF13749">
    <property type="entry name" value="HATPase_c_4"/>
    <property type="match status" value="1"/>
</dbReference>
<dbReference type="Gene3D" id="1.10.10.10">
    <property type="entry name" value="Winged helix-like DNA-binding domain superfamily/Winged helix DNA-binding domain"/>
    <property type="match status" value="1"/>
</dbReference>
<dbReference type="PANTHER" id="PTHR30595:SF6">
    <property type="entry name" value="SCHLAFEN ALBA-2 DOMAIN-CONTAINING PROTEIN"/>
    <property type="match status" value="1"/>
</dbReference>
<dbReference type="SUPFAM" id="SSF46785">
    <property type="entry name" value="Winged helix' DNA-binding domain"/>
    <property type="match status" value="1"/>
</dbReference>
<evidence type="ECO:0000313" key="2">
    <source>
        <dbReference type="EMBL" id="BBM36415.1"/>
    </source>
</evidence>
<gene>
    <name evidence="2" type="ORF">JCM16774_1347</name>
</gene>
<dbReference type="STRING" id="714315.GCA_000516535_01352"/>
<sequence length="488" mass="55353">MLVEKLSEGESKTVEYKESVPENSQKYMKTVVAFANGNGGKIVFGVKDKNYEITGIESENIFELMDSITNAVSDSCEPLIIPDITLQTINGKTVIVVEIAAGKQTPYYIKSSGIKKGTYVRVAGTTRLADDYTIKDLLFEGANRSYDQAPADIEITEEEINNFCSKLKEIASKNSNSKSEIKDITKNVLLSWGILTEKNNKIIPSNAYILLAENIENHIKVQCGVFKGKTRAIFVDRREFSGSIINQLEEAYKYVLSKINLGAEINGLYRKDVYEFPVESIREIIANAVVHRNYLEPNDIQIALYDDRLEVTSPGGLPKGVTIDKIKSGYSKVRNRAIANVFAYLEIIEKWGSGIPRIFEEFKKYGLREPELIDFEGDFRINLYRNTGKEQDSKETDIINLTNKETNKANITNKAMELSDTDKNIIESIMKNPFITQNEIASDLNLPMSKVKYYIMKLREKNVIKRNGGRQKGEWEINEENIEYNEKN</sequence>
<dbReference type="KEGG" id="lgo:JCM16774_1347"/>
<organism evidence="2 3">
    <name type="scientific">Pseudoleptotrichia goodfellowii</name>
    <dbReference type="NCBI Taxonomy" id="157692"/>
    <lineage>
        <taxon>Bacteria</taxon>
        <taxon>Fusobacteriati</taxon>
        <taxon>Fusobacteriota</taxon>
        <taxon>Fusobacteriia</taxon>
        <taxon>Fusobacteriales</taxon>
        <taxon>Leptotrichiaceae</taxon>
        <taxon>Pseudoleptotrichia</taxon>
    </lineage>
</organism>
<dbReference type="OrthoDB" id="9807907at2"/>
<dbReference type="Pfam" id="PF13412">
    <property type="entry name" value="HTH_24"/>
    <property type="match status" value="1"/>
</dbReference>
<dbReference type="Pfam" id="PF04326">
    <property type="entry name" value="SLFN_AlbA_2"/>
    <property type="match status" value="1"/>
</dbReference>
<dbReference type="Proteomes" id="UP000321606">
    <property type="component" value="Chromosome"/>
</dbReference>
<dbReference type="InterPro" id="IPR038461">
    <property type="entry name" value="Schlafen_AlbA_2_dom_sf"/>
</dbReference>
<dbReference type="Gene3D" id="3.30.565.60">
    <property type="match status" value="1"/>
</dbReference>
<dbReference type="PANTHER" id="PTHR30595">
    <property type="entry name" value="GLPR-RELATED TRANSCRIPTIONAL REPRESSOR"/>
    <property type="match status" value="1"/>
</dbReference>
<evidence type="ECO:0000259" key="1">
    <source>
        <dbReference type="Pfam" id="PF04326"/>
    </source>
</evidence>
<dbReference type="RefSeq" id="WP_026737720.1">
    <property type="nucleotide sequence ID" value="NZ_AP019822.1"/>
</dbReference>
<protein>
    <submittedName>
        <fullName evidence="2">Divergent AAA domain protein</fullName>
    </submittedName>
</protein>
<dbReference type="InterPro" id="IPR036390">
    <property type="entry name" value="WH_DNA-bd_sf"/>
</dbReference>
<dbReference type="EMBL" id="AP019822">
    <property type="protein sequence ID" value="BBM36415.1"/>
    <property type="molecule type" value="Genomic_DNA"/>
</dbReference>
<evidence type="ECO:0000313" key="3">
    <source>
        <dbReference type="Proteomes" id="UP000321606"/>
    </source>
</evidence>
<dbReference type="Gene3D" id="3.30.950.30">
    <property type="entry name" value="Schlafen, AAA domain"/>
    <property type="match status" value="1"/>
</dbReference>
<name>A0A510JDU6_9FUSO</name>
<feature type="domain" description="Schlafen AlbA-2" evidence="1">
    <location>
        <begin position="10"/>
        <end position="129"/>
    </location>
</feature>
<dbReference type="InterPro" id="IPR007421">
    <property type="entry name" value="Schlafen_AlbA_2_dom"/>
</dbReference>
<dbReference type="InterPro" id="IPR038475">
    <property type="entry name" value="RecG_C_sf"/>
</dbReference>